<dbReference type="Pfam" id="PF10670">
    <property type="entry name" value="DUF4198"/>
    <property type="match status" value="1"/>
</dbReference>
<feature type="compositionally biased region" description="Basic and acidic residues" evidence="1">
    <location>
        <begin position="277"/>
        <end position="286"/>
    </location>
</feature>
<dbReference type="EMBL" id="RCNR01000009">
    <property type="protein sequence ID" value="MUH35471.1"/>
    <property type="molecule type" value="Genomic_DNA"/>
</dbReference>
<keyword evidence="2" id="KW-0812">Transmembrane</keyword>
<feature type="region of interest" description="Disordered" evidence="1">
    <location>
        <begin position="206"/>
        <end position="299"/>
    </location>
</feature>
<evidence type="ECO:0000256" key="1">
    <source>
        <dbReference type="SAM" id="MobiDB-lite"/>
    </source>
</evidence>
<name>A0A7X2ZS95_9FLAO</name>
<feature type="transmembrane region" description="Helical" evidence="2">
    <location>
        <begin position="362"/>
        <end position="379"/>
    </location>
</feature>
<evidence type="ECO:0000256" key="2">
    <source>
        <dbReference type="SAM" id="Phobius"/>
    </source>
</evidence>
<dbReference type="RefSeq" id="WP_155599289.1">
    <property type="nucleotide sequence ID" value="NZ_RCNR01000009.1"/>
</dbReference>
<dbReference type="Proteomes" id="UP000540519">
    <property type="component" value="Unassembled WGS sequence"/>
</dbReference>
<gene>
    <name evidence="3" type="ORF">D9O36_06440</name>
</gene>
<proteinExistence type="predicted"/>
<feature type="compositionally biased region" description="Polar residues" evidence="1">
    <location>
        <begin position="288"/>
        <end position="299"/>
    </location>
</feature>
<comment type="caution">
    <text evidence="3">The sequence shown here is derived from an EMBL/GenBank/DDBJ whole genome shotgun (WGS) entry which is preliminary data.</text>
</comment>
<dbReference type="OrthoDB" id="581894at2"/>
<sequence length="383" mass="43570">MKKIVLPLLALVLFSSHIMYLKLDSYFLKPNKSATIQLFNGTFDKSENVIDRDRMLDVSLLNNGQRIKVDESQWSEKDSITFLNFRTGEPGTYVVGVSTAPRSIEMDAEAFNTYLEHEGIQDMLAWRRDNDALEGDANERYSKHVKTIFQVGDKRTDDWQKELGYPIEFIPLDNPYELNTGDELKFKLLFKGKPLANQLVYANYKGSSEEHSHGTAENEHSHASKPEEAHSHEKNAEKHSHDHSKEEKHSHDHGKEEGQSHKATEEAYSHDTNSADAHSHDSEAGGHTHTSGQQLRTDSQGMATAKLTADGIWYLQTIHLQNIEGEEITHESNWSTLTFEITHAHGTDTHTHAPAEEGIPAYVYWVGSLFLIAILFFWFNRKK</sequence>
<keyword evidence="2" id="KW-1133">Transmembrane helix</keyword>
<dbReference type="AlphaFoldDB" id="A0A7X2ZS95"/>
<organism evidence="3 4">
    <name type="scientific">Zobellia amurskyensis</name>
    <dbReference type="NCBI Taxonomy" id="248905"/>
    <lineage>
        <taxon>Bacteria</taxon>
        <taxon>Pseudomonadati</taxon>
        <taxon>Bacteroidota</taxon>
        <taxon>Flavobacteriia</taxon>
        <taxon>Flavobacteriales</taxon>
        <taxon>Flavobacteriaceae</taxon>
        <taxon>Zobellia</taxon>
    </lineage>
</organism>
<evidence type="ECO:0000313" key="4">
    <source>
        <dbReference type="Proteomes" id="UP000540519"/>
    </source>
</evidence>
<accession>A0A7X2ZS95</accession>
<keyword evidence="2" id="KW-0472">Membrane</keyword>
<dbReference type="InterPro" id="IPR019613">
    <property type="entry name" value="DUF4198"/>
</dbReference>
<keyword evidence="4" id="KW-1185">Reference proteome</keyword>
<evidence type="ECO:0000313" key="3">
    <source>
        <dbReference type="EMBL" id="MUH35471.1"/>
    </source>
</evidence>
<reference evidence="3 4" key="1">
    <citation type="journal article" date="2019" name="Mar. Drugs">
        <title>Comparative Genomics and CAZyme Genome Repertoires of Marine Zobellia amurskyensis KMM 3526(T) and Zobellia laminariae KMM 3676(T).</title>
        <authorList>
            <person name="Chernysheva N."/>
            <person name="Bystritskaya E."/>
            <person name="Stenkova A."/>
            <person name="Golovkin I."/>
            <person name="Nedashkovskaya O."/>
            <person name="Isaeva M."/>
        </authorList>
    </citation>
    <scope>NUCLEOTIDE SEQUENCE [LARGE SCALE GENOMIC DNA]</scope>
    <source>
        <strain evidence="3 4">KMM 3526</strain>
    </source>
</reference>
<feature type="compositionally biased region" description="Basic and acidic residues" evidence="1">
    <location>
        <begin position="207"/>
        <end position="269"/>
    </location>
</feature>
<protein>
    <submittedName>
        <fullName evidence="3">DUF4198 domain-containing protein</fullName>
    </submittedName>
</protein>